<name>A0A8H6T383_9AGAR</name>
<dbReference type="AlphaFoldDB" id="A0A8H6T383"/>
<comment type="caution">
    <text evidence="4">The sequence shown here is derived from an EMBL/GenBank/DDBJ whole genome shotgun (WGS) entry which is preliminary data.</text>
</comment>
<feature type="domain" description="Glycosyl hydrolase family 92 N-terminal" evidence="3">
    <location>
        <begin position="25"/>
        <end position="276"/>
    </location>
</feature>
<dbReference type="InterPro" id="IPR008928">
    <property type="entry name" value="6-hairpin_glycosidase_sf"/>
</dbReference>
<dbReference type="GO" id="GO:0005975">
    <property type="term" value="P:carbohydrate metabolic process"/>
    <property type="evidence" value="ECO:0007669"/>
    <property type="project" value="InterPro"/>
</dbReference>
<dbReference type="Gene3D" id="2.70.98.10">
    <property type="match status" value="1"/>
</dbReference>
<dbReference type="Pfam" id="PF07971">
    <property type="entry name" value="Glyco_hydro_92"/>
    <property type="match status" value="1"/>
</dbReference>
<dbReference type="SUPFAM" id="SSF48208">
    <property type="entry name" value="Six-hairpin glycosidases"/>
    <property type="match status" value="1"/>
</dbReference>
<keyword evidence="5" id="KW-1185">Reference proteome</keyword>
<dbReference type="Pfam" id="PF17678">
    <property type="entry name" value="Glyco_hydro_92N"/>
    <property type="match status" value="1"/>
</dbReference>
<feature type="domain" description="Glycosyl hydrolase family 92" evidence="2">
    <location>
        <begin position="282"/>
        <end position="765"/>
    </location>
</feature>
<dbReference type="GO" id="GO:0000224">
    <property type="term" value="F:peptide-N4-(N-acetyl-beta-glucosaminyl)asparagine amidase activity"/>
    <property type="evidence" value="ECO:0007669"/>
    <property type="project" value="TreeGrafter"/>
</dbReference>
<evidence type="ECO:0000313" key="5">
    <source>
        <dbReference type="Proteomes" id="UP000636479"/>
    </source>
</evidence>
<dbReference type="Gene3D" id="1.20.1050.60">
    <property type="entry name" value="alpha-1,2-mannosidase"/>
    <property type="match status" value="1"/>
</dbReference>
<evidence type="ECO:0000256" key="1">
    <source>
        <dbReference type="SAM" id="SignalP"/>
    </source>
</evidence>
<dbReference type="InterPro" id="IPR014718">
    <property type="entry name" value="GH-type_carb-bd"/>
</dbReference>
<reference evidence="4" key="1">
    <citation type="submission" date="2020-05" db="EMBL/GenBank/DDBJ databases">
        <title>Mycena genomes resolve the evolution of fungal bioluminescence.</title>
        <authorList>
            <person name="Tsai I.J."/>
        </authorList>
    </citation>
    <scope>NUCLEOTIDE SEQUENCE</scope>
    <source>
        <strain evidence="4">171206Taipei</strain>
    </source>
</reference>
<dbReference type="InterPro" id="IPR012939">
    <property type="entry name" value="Glyco_hydro_92"/>
</dbReference>
<dbReference type="RefSeq" id="XP_037223500.1">
    <property type="nucleotide sequence ID" value="XM_037360615.1"/>
</dbReference>
<dbReference type="GeneID" id="59343131"/>
<dbReference type="PANTHER" id="PTHR12143:SF42">
    <property type="entry name" value="PUTATIVE SUBFAMILY (AFU_ORTHOLOGUE AFUA_6G13760)-RELATED"/>
    <property type="match status" value="1"/>
</dbReference>
<gene>
    <name evidence="4" type="ORF">MIND_00378000</name>
</gene>
<dbReference type="NCBIfam" id="TIGR01180">
    <property type="entry name" value="aman2_put"/>
    <property type="match status" value="1"/>
</dbReference>
<dbReference type="InterPro" id="IPR005887">
    <property type="entry name" value="GH92_a_mannosidase_put"/>
</dbReference>
<accession>A0A8H6T383</accession>
<feature type="chain" id="PRO_5034584881" evidence="1">
    <location>
        <begin position="19"/>
        <end position="788"/>
    </location>
</feature>
<sequence>MESFRLALAAIVVALVAAQSDPAQFVNALIGTSDGGHVFAGATLPWGSVKAGADSLSGDNQGGYVSDGSPITGISQLHDDGTGGGASLGNFPLLPYNTSQCANNDLTKCVINHDARAVSHGDPTTSPGYFGIPLNNGVHAEVTVTQHAALHRFSYPIGTNQQILLLEATRDLPGSYRSPGNITVISNKLGGTRVTGTGSFAPSFGEGSYQVHFCMDTKIRFAQAQFFRTVGGAVTYTALQTNPRVNFAANIGSNSPAGLIFDFSSTETLSVRMGISWTSSAKACAFAEQEIPDLSAFDNVKNAARAKWNEVLSTVQVDNTGVSVETQELFWSSLYRTYISPTNITGDNPLWASNEPYWDSFYCIWDSFRVVHPLYAITAPTAQAEVVRALIDIYRHTGWLPDCRMSLDKGYTQGGSNADSLLSDSYTKGIKAGIDWETGYEAMVKDATVEGDFTLEGRGSIAAREKLGFVPVGDTNDPPNEGPNTRSASRLLEYAYNDFGIGLVAQGLGKTADAQHYFNKSRDWFNIWNPNATHDGFSGFIQPRSADGSWYFDPRYDLNNVFRPDHCSPVFGHFDCFLNPDGGEFYEASSWEYSWFVPQDMATLVTVMGGPKTASSRLDTFFDDGFHDIGDEPGFLPTYLYNYVGQPGKTVDRVDATLTKYYNTKTSGLPGNDDSGAMGAYVVWSHLGFFPVAGQATYLLNRPYFPHISIRNEATGKTATIIADGLSATNKYIQSATLNGKPYTKNWISHDVFTTGATLHFIMGPSPSDTWGTGKDDLPPSLSTGGFA</sequence>
<dbReference type="Gene3D" id="1.20.1610.10">
    <property type="entry name" value="alpha-1,2-mannosidases domains"/>
    <property type="match status" value="1"/>
</dbReference>
<dbReference type="FunFam" id="3.30.2080.10:FF:000001">
    <property type="entry name" value="Alpha-1,2-mannosidase subfamily"/>
    <property type="match status" value="1"/>
</dbReference>
<dbReference type="InterPro" id="IPR050883">
    <property type="entry name" value="PNGase"/>
</dbReference>
<protein>
    <submittedName>
        <fullName evidence="4">Alpha-1-2-mannosidase family protein</fullName>
    </submittedName>
</protein>
<dbReference type="GO" id="GO:0005634">
    <property type="term" value="C:nucleus"/>
    <property type="evidence" value="ECO:0007669"/>
    <property type="project" value="TreeGrafter"/>
</dbReference>
<dbReference type="GO" id="GO:0005829">
    <property type="term" value="C:cytosol"/>
    <property type="evidence" value="ECO:0007669"/>
    <property type="project" value="TreeGrafter"/>
</dbReference>
<dbReference type="FunFam" id="1.20.1050.60:FF:000002">
    <property type="entry name" value="Glycosyl hydrolase family 92"/>
    <property type="match status" value="1"/>
</dbReference>
<dbReference type="PANTHER" id="PTHR12143">
    <property type="entry name" value="PEPTIDE N-GLYCANASE PNGASE -RELATED"/>
    <property type="match status" value="1"/>
</dbReference>
<proteinExistence type="predicted"/>
<evidence type="ECO:0000313" key="4">
    <source>
        <dbReference type="EMBL" id="KAF7310050.1"/>
    </source>
</evidence>
<organism evidence="4 5">
    <name type="scientific">Mycena indigotica</name>
    <dbReference type="NCBI Taxonomy" id="2126181"/>
    <lineage>
        <taxon>Eukaryota</taxon>
        <taxon>Fungi</taxon>
        <taxon>Dikarya</taxon>
        <taxon>Basidiomycota</taxon>
        <taxon>Agaricomycotina</taxon>
        <taxon>Agaricomycetes</taxon>
        <taxon>Agaricomycetidae</taxon>
        <taxon>Agaricales</taxon>
        <taxon>Marasmiineae</taxon>
        <taxon>Mycenaceae</taxon>
        <taxon>Mycena</taxon>
    </lineage>
</organism>
<dbReference type="InterPro" id="IPR041371">
    <property type="entry name" value="GH92_N"/>
</dbReference>
<feature type="signal peptide" evidence="1">
    <location>
        <begin position="1"/>
        <end position="18"/>
    </location>
</feature>
<keyword evidence="1" id="KW-0732">Signal</keyword>
<evidence type="ECO:0000259" key="3">
    <source>
        <dbReference type="Pfam" id="PF17678"/>
    </source>
</evidence>
<dbReference type="Gene3D" id="3.30.2080.10">
    <property type="entry name" value="GH92 mannosidase domain"/>
    <property type="match status" value="1"/>
</dbReference>
<dbReference type="OrthoDB" id="449263at2759"/>
<dbReference type="GO" id="GO:0030246">
    <property type="term" value="F:carbohydrate binding"/>
    <property type="evidence" value="ECO:0007669"/>
    <property type="project" value="InterPro"/>
</dbReference>
<evidence type="ECO:0000259" key="2">
    <source>
        <dbReference type="Pfam" id="PF07971"/>
    </source>
</evidence>
<dbReference type="GO" id="GO:0006516">
    <property type="term" value="P:glycoprotein catabolic process"/>
    <property type="evidence" value="ECO:0007669"/>
    <property type="project" value="TreeGrafter"/>
</dbReference>
<dbReference type="EMBL" id="JACAZF010000003">
    <property type="protein sequence ID" value="KAF7310050.1"/>
    <property type="molecule type" value="Genomic_DNA"/>
</dbReference>
<dbReference type="Proteomes" id="UP000636479">
    <property type="component" value="Unassembled WGS sequence"/>
</dbReference>